<dbReference type="PATRIC" id="fig|631454.5.peg.3615"/>
<dbReference type="Pfam" id="PF08904">
    <property type="entry name" value="EipB_like"/>
    <property type="match status" value="1"/>
</dbReference>
<evidence type="ECO:0000313" key="4">
    <source>
        <dbReference type="Proteomes" id="UP000017819"/>
    </source>
</evidence>
<evidence type="ECO:0000256" key="2">
    <source>
        <dbReference type="SAM" id="SignalP"/>
    </source>
</evidence>
<protein>
    <submittedName>
        <fullName evidence="3">ATP/GTP-binding site motif A</fullName>
    </submittedName>
</protein>
<gene>
    <name evidence="3" type="ORF">N177_3654</name>
</gene>
<feature type="chain" id="PRO_5004726471" evidence="2">
    <location>
        <begin position="35"/>
        <end position="291"/>
    </location>
</feature>
<evidence type="ECO:0000256" key="1">
    <source>
        <dbReference type="SAM" id="MobiDB-lite"/>
    </source>
</evidence>
<keyword evidence="2" id="KW-0732">Signal</keyword>
<dbReference type="STRING" id="631454.N177_3654"/>
<dbReference type="InterPro" id="IPR015000">
    <property type="entry name" value="EipB-like"/>
</dbReference>
<dbReference type="AlphaFoldDB" id="V4RBQ6"/>
<evidence type="ECO:0000313" key="3">
    <source>
        <dbReference type="EMBL" id="ESR23586.1"/>
    </source>
</evidence>
<sequence length="291" mass="31214">MVARNPNDVGSMISSAKSAAASCLAVFLAVPAAAASSVEVELAPHLAVYDVGLERSTAASGVEDFRGRLVFRIAGSSCAGYETETRFLGEVSGETGAAVTDTRSTTSESADGRRFSFHSERYTGDELLEETEGVARRTGEGVAVELERPDGESFALPADVAFPSQHMVMILEAALEGRRIVVSQVYDGSESGHFAYDTTTTIGRKKSPMPEDQPRDLQGNAGSAMSRWTSWPVTIAYFDPTSEDPYLPAYEFTYDLFANGISRSIRLDYGDFVLSGRLASLELGDAPDCDL</sequence>
<name>V4RBQ6_9HYPH</name>
<dbReference type="Proteomes" id="UP000017819">
    <property type="component" value="Unassembled WGS sequence"/>
</dbReference>
<keyword evidence="4" id="KW-1185">Reference proteome</keyword>
<reference evidence="3 4" key="1">
    <citation type="journal article" date="2014" name="Genome Announc.">
        <title>Draft Genome Sequence of Lutibaculum baratangense Strain AMV1T, Isolated from a Mud Volcano in Andamans, India.</title>
        <authorList>
            <person name="Singh A."/>
            <person name="Sreenivas A."/>
            <person name="Sathyanarayana Reddy G."/>
            <person name="Pinnaka A.K."/>
            <person name="Shivaji S."/>
        </authorList>
    </citation>
    <scope>NUCLEOTIDE SEQUENCE [LARGE SCALE GENOMIC DNA]</scope>
    <source>
        <strain evidence="3 4">AMV1</strain>
    </source>
</reference>
<accession>V4RBQ6</accession>
<comment type="caution">
    <text evidence="3">The sequence shown here is derived from an EMBL/GenBank/DDBJ whole genome shotgun (WGS) entry which is preliminary data.</text>
</comment>
<feature type="signal peptide" evidence="2">
    <location>
        <begin position="1"/>
        <end position="34"/>
    </location>
</feature>
<dbReference type="eggNOG" id="ENOG502ZXPR">
    <property type="taxonomic scope" value="Bacteria"/>
</dbReference>
<organism evidence="3 4">
    <name type="scientific">Lutibaculum baratangense AMV1</name>
    <dbReference type="NCBI Taxonomy" id="631454"/>
    <lineage>
        <taxon>Bacteria</taxon>
        <taxon>Pseudomonadati</taxon>
        <taxon>Pseudomonadota</taxon>
        <taxon>Alphaproteobacteria</taxon>
        <taxon>Hyphomicrobiales</taxon>
        <taxon>Tepidamorphaceae</taxon>
        <taxon>Lutibaculum</taxon>
    </lineage>
</organism>
<feature type="region of interest" description="Disordered" evidence="1">
    <location>
        <begin position="203"/>
        <end position="223"/>
    </location>
</feature>
<dbReference type="EMBL" id="AWXZ01000039">
    <property type="protein sequence ID" value="ESR23586.1"/>
    <property type="molecule type" value="Genomic_DNA"/>
</dbReference>
<proteinExistence type="predicted"/>